<feature type="compositionally biased region" description="Polar residues" evidence="1">
    <location>
        <begin position="11"/>
        <end position="33"/>
    </location>
</feature>
<evidence type="ECO:0000313" key="2">
    <source>
        <dbReference type="EMBL" id="KAK4036459.1"/>
    </source>
</evidence>
<feature type="region of interest" description="Disordered" evidence="1">
    <location>
        <begin position="1"/>
        <end position="40"/>
    </location>
</feature>
<dbReference type="Proteomes" id="UP001234178">
    <property type="component" value="Unassembled WGS sequence"/>
</dbReference>
<gene>
    <name evidence="2" type="ORF">OUZ56_028513</name>
</gene>
<proteinExistence type="predicted"/>
<evidence type="ECO:0000313" key="3">
    <source>
        <dbReference type="Proteomes" id="UP001234178"/>
    </source>
</evidence>
<reference evidence="2 3" key="1">
    <citation type="journal article" date="2023" name="Nucleic Acids Res.">
        <title>The hologenome of Daphnia magna reveals possible DNA methylation and microbiome-mediated evolution of the host genome.</title>
        <authorList>
            <person name="Chaturvedi A."/>
            <person name="Li X."/>
            <person name="Dhandapani V."/>
            <person name="Marshall H."/>
            <person name="Kissane S."/>
            <person name="Cuenca-Cambronero M."/>
            <person name="Asole G."/>
            <person name="Calvet F."/>
            <person name="Ruiz-Romero M."/>
            <person name="Marangio P."/>
            <person name="Guigo R."/>
            <person name="Rago D."/>
            <person name="Mirbahai L."/>
            <person name="Eastwood N."/>
            <person name="Colbourne J.K."/>
            <person name="Zhou J."/>
            <person name="Mallon E."/>
            <person name="Orsini L."/>
        </authorList>
    </citation>
    <scope>NUCLEOTIDE SEQUENCE [LARGE SCALE GENOMIC DNA]</scope>
    <source>
        <strain evidence="2">LRV0_1</strain>
    </source>
</reference>
<evidence type="ECO:0000256" key="1">
    <source>
        <dbReference type="SAM" id="MobiDB-lite"/>
    </source>
</evidence>
<organism evidence="2 3">
    <name type="scientific">Daphnia magna</name>
    <dbReference type="NCBI Taxonomy" id="35525"/>
    <lineage>
        <taxon>Eukaryota</taxon>
        <taxon>Metazoa</taxon>
        <taxon>Ecdysozoa</taxon>
        <taxon>Arthropoda</taxon>
        <taxon>Crustacea</taxon>
        <taxon>Branchiopoda</taxon>
        <taxon>Diplostraca</taxon>
        <taxon>Cladocera</taxon>
        <taxon>Anomopoda</taxon>
        <taxon>Daphniidae</taxon>
        <taxon>Daphnia</taxon>
    </lineage>
</organism>
<keyword evidence="3" id="KW-1185">Reference proteome</keyword>
<accession>A0ABR0B432</accession>
<name>A0ABR0B432_9CRUS</name>
<dbReference type="EMBL" id="JAOYFB010000040">
    <property type="protein sequence ID" value="KAK4036459.1"/>
    <property type="molecule type" value="Genomic_DNA"/>
</dbReference>
<protein>
    <submittedName>
        <fullName evidence="2">Uncharacterized protein</fullName>
    </submittedName>
</protein>
<comment type="caution">
    <text evidence="2">The sequence shown here is derived from an EMBL/GenBank/DDBJ whole genome shotgun (WGS) entry which is preliminary data.</text>
</comment>
<sequence>MEVDSKDSEIEQLSQKLASASADTVSNISSGAENESEEGVQDSWLEGWLFLQNKIFGAMVGENNTWLASATSGSMSHLPVTLAQAENSAMVSRCFALRREQS</sequence>